<dbReference type="InterPro" id="IPR002110">
    <property type="entry name" value="Ankyrin_rpt"/>
</dbReference>
<dbReference type="eggNOG" id="KOG0229">
    <property type="taxonomic scope" value="Eukaryota"/>
</dbReference>
<feature type="region of interest" description="Disordered" evidence="3">
    <location>
        <begin position="824"/>
        <end position="896"/>
    </location>
</feature>
<keyword evidence="1" id="KW-0677">Repeat</keyword>
<evidence type="ECO:0000313" key="4">
    <source>
        <dbReference type="EnsemblPlants" id="ONIVA06G03590.1"/>
    </source>
</evidence>
<dbReference type="Gramene" id="ONIVA06G03590.1">
    <property type="protein sequence ID" value="ONIVA06G03590.1"/>
    <property type="gene ID" value="ONIVA06G03590"/>
</dbReference>
<dbReference type="eggNOG" id="KOG0504">
    <property type="taxonomic scope" value="Eukaryota"/>
</dbReference>
<dbReference type="SMART" id="SM00248">
    <property type="entry name" value="ANK"/>
    <property type="match status" value="4"/>
</dbReference>
<dbReference type="PANTHER" id="PTHR43215">
    <property type="entry name" value="RADIAL SPOKE HEAD 1 HOMOLOG"/>
    <property type="match status" value="1"/>
</dbReference>
<feature type="region of interest" description="Disordered" evidence="3">
    <location>
        <begin position="718"/>
        <end position="789"/>
    </location>
</feature>
<proteinExistence type="predicted"/>
<dbReference type="Proteomes" id="UP000006591">
    <property type="component" value="Chromosome 6"/>
</dbReference>
<dbReference type="SUPFAM" id="SSF48403">
    <property type="entry name" value="Ankyrin repeat"/>
    <property type="match status" value="1"/>
</dbReference>
<feature type="repeat" description="ANK" evidence="2">
    <location>
        <begin position="150"/>
        <end position="182"/>
    </location>
</feature>
<dbReference type="PROSITE" id="PS50088">
    <property type="entry name" value="ANK_REPEAT"/>
    <property type="match status" value="2"/>
</dbReference>
<feature type="compositionally biased region" description="Low complexity" evidence="3">
    <location>
        <begin position="853"/>
        <end position="872"/>
    </location>
</feature>
<name>A0A0E0HKV6_ORYNI</name>
<dbReference type="SUPFAM" id="SSF82185">
    <property type="entry name" value="Histone H3 K4-specific methyltransferase SET7/9 N-terminal domain"/>
    <property type="match status" value="1"/>
</dbReference>
<feature type="compositionally biased region" description="Acidic residues" evidence="3">
    <location>
        <begin position="436"/>
        <end position="460"/>
    </location>
</feature>
<keyword evidence="5" id="KW-1185">Reference proteome</keyword>
<dbReference type="GO" id="GO:0005829">
    <property type="term" value="C:cytosol"/>
    <property type="evidence" value="ECO:0007669"/>
    <property type="project" value="TreeGrafter"/>
</dbReference>
<reference evidence="4" key="1">
    <citation type="submission" date="2015-04" db="UniProtKB">
        <authorList>
            <consortium name="EnsemblPlants"/>
        </authorList>
    </citation>
    <scope>IDENTIFICATION</scope>
    <source>
        <strain evidence="4">SL10</strain>
    </source>
</reference>
<evidence type="ECO:0000256" key="3">
    <source>
        <dbReference type="SAM" id="MobiDB-lite"/>
    </source>
</evidence>
<evidence type="ECO:0000256" key="1">
    <source>
        <dbReference type="ARBA" id="ARBA00022737"/>
    </source>
</evidence>
<dbReference type="Gene3D" id="1.25.40.20">
    <property type="entry name" value="Ankyrin repeat-containing domain"/>
    <property type="match status" value="1"/>
</dbReference>
<dbReference type="InterPro" id="IPR003409">
    <property type="entry name" value="MORN"/>
</dbReference>
<keyword evidence="2" id="KW-0040">ANK repeat</keyword>
<reference evidence="4" key="2">
    <citation type="submission" date="2018-04" db="EMBL/GenBank/DDBJ databases">
        <title>OnivRS2 (Oryza nivara Reference Sequence Version 2).</title>
        <authorList>
            <person name="Zhang J."/>
            <person name="Kudrna D."/>
            <person name="Lee S."/>
            <person name="Talag J."/>
            <person name="Rajasekar S."/>
            <person name="Welchert J."/>
            <person name="Hsing Y.-I."/>
            <person name="Wing R.A."/>
        </authorList>
    </citation>
    <scope>NUCLEOTIDE SEQUENCE [LARGE SCALE GENOMIC DNA]</scope>
    <source>
        <strain evidence="4">SL10</strain>
    </source>
</reference>
<feature type="repeat" description="ANK" evidence="2">
    <location>
        <begin position="85"/>
        <end position="117"/>
    </location>
</feature>
<dbReference type="InterPro" id="IPR036770">
    <property type="entry name" value="Ankyrin_rpt-contain_sf"/>
</dbReference>
<evidence type="ECO:0000313" key="5">
    <source>
        <dbReference type="Proteomes" id="UP000006591"/>
    </source>
</evidence>
<dbReference type="SMART" id="SM00698">
    <property type="entry name" value="MORN"/>
    <property type="match status" value="7"/>
</dbReference>
<dbReference type="PROSITE" id="PS50297">
    <property type="entry name" value="ANK_REP_REGION"/>
    <property type="match status" value="1"/>
</dbReference>
<dbReference type="STRING" id="4536.A0A0E0HKV6"/>
<dbReference type="Pfam" id="PF02493">
    <property type="entry name" value="MORN"/>
    <property type="match status" value="7"/>
</dbReference>
<dbReference type="AlphaFoldDB" id="A0A0E0HKV6"/>
<organism evidence="4">
    <name type="scientific">Oryza nivara</name>
    <name type="common">Indian wild rice</name>
    <name type="synonym">Oryza sativa f. spontanea</name>
    <dbReference type="NCBI Taxonomy" id="4536"/>
    <lineage>
        <taxon>Eukaryota</taxon>
        <taxon>Viridiplantae</taxon>
        <taxon>Streptophyta</taxon>
        <taxon>Embryophyta</taxon>
        <taxon>Tracheophyta</taxon>
        <taxon>Spermatophyta</taxon>
        <taxon>Magnoliopsida</taxon>
        <taxon>Liliopsida</taxon>
        <taxon>Poales</taxon>
        <taxon>Poaceae</taxon>
        <taxon>BOP clade</taxon>
        <taxon>Oryzoideae</taxon>
        <taxon>Oryzeae</taxon>
        <taxon>Oryzinae</taxon>
        <taxon>Oryza</taxon>
    </lineage>
</organism>
<dbReference type="EnsemblPlants" id="ONIVA06G03590.1">
    <property type="protein sequence ID" value="ONIVA06G03590.1"/>
    <property type="gene ID" value="ONIVA06G03590"/>
</dbReference>
<dbReference type="Pfam" id="PF00023">
    <property type="entry name" value="Ank"/>
    <property type="match status" value="1"/>
</dbReference>
<dbReference type="GO" id="GO:0016020">
    <property type="term" value="C:membrane"/>
    <property type="evidence" value="ECO:0007669"/>
    <property type="project" value="UniProtKB-ARBA"/>
</dbReference>
<sequence length="968" mass="103865">MSSKSSPRELTGKKKLTKHDDEALRFIELAENGTDPATIDASEAKLTNVLLGRTILHIAVPRNSGGYFGHVLAKLEPSIDMKDNLGLTPLQLSILLGKYAAMQKLIDFGADIHIHSLYGGPIHAAVALDDEIALEALMRKSVNVDDIIDGGITPLACAAYNGSVTSMKTLLQAGANVQISKPIGKAIVADLTSSESMVQILLDSGANADAIDEVMFEDPPIIAAAKRKQMNVVQLLLSSSTPIEGVDWSLNGIIAYTESVTFKAEDDVHTAARVTALRERMFNALENINYLLADICCKALRNDVSTTEWDRLRNLNLLYLSHSFHGQKPVLSSDAIVNMALVYQKQDKGKEVMCLKAALALNPQNERAESLLSRLWEASIRKLKYSTILRGSVVPSGGTFDGPAAATGNAAGGDPITLTPSLSVSSSTSNTIYQYEDGDDDIDSVLDDVDTDDDDVDEASLGEPSHSDQLLPSGDFYQGDLRGDLPHGAGKYLWTDGSMYEGSWRGGRAAGRGKFSWSSGAIYEGDLAGGYMHGQGTYIGELGDTFAGLWANNLRHGRGTQAYVNGDVYDGHWRDGLQDGHGRYIWRGGHEYIGTWKAGEMHGRGTVIWADGDRYDGAWEDAKPKGQGTFRWSDGGMYIGLWCQESGETQGKGVYYPPSGGPAVPLPREPKEVITKLLEELEMSEGKTVSLLPSQKVLTWPGVEPVTKKPVWLPPEVAADQGMWRPPEVGADQGRRSSRRNNMSSDIDSLVEGEDGGEESRNDRSWVRTPSCMRAPTMPKPGKKQGETISKGHKNYELMLNLQLGIILDVPIIATHFSAERTMSLRGGGESAGSDSPCRREEAKSRTPRPQPGSAGERSAAASAEMSSRGGSKSCGGDSLQPGEAGEHGVAPSAAAVETSSEVAKVRGQAATPYSAAPFDESMLVQHSTGKAMGNREADVAAVGLGPKNSGLKICPARSLVDNCIMKT</sequence>
<dbReference type="HOGENOM" id="CLU_012955_0_0_1"/>
<dbReference type="Gene3D" id="2.20.110.10">
    <property type="entry name" value="Histone H3 K4-specific methyltransferase SET7/9 N-terminal domain"/>
    <property type="match status" value="2"/>
</dbReference>
<protein>
    <submittedName>
        <fullName evidence="4">Uncharacterized protein</fullName>
    </submittedName>
</protein>
<evidence type="ECO:0000256" key="2">
    <source>
        <dbReference type="PROSITE-ProRule" id="PRU00023"/>
    </source>
</evidence>
<dbReference type="PANTHER" id="PTHR43215:SF14">
    <property type="entry name" value="RADIAL SPOKE HEAD 1 HOMOLOG"/>
    <property type="match status" value="1"/>
</dbReference>
<feature type="region of interest" description="Disordered" evidence="3">
    <location>
        <begin position="433"/>
        <end position="472"/>
    </location>
</feature>
<accession>A0A0E0HKV6</accession>